<sequence length="63" mass="7178">MEVLARFAGKDEKLEENGYKKVPSELGHVYLPPEQIEFGDILKLGFTTYFQMPQITVEGCRSV</sequence>
<organism evidence="1 2">
    <name type="scientific">Faecalicatena contorta</name>
    <dbReference type="NCBI Taxonomy" id="39482"/>
    <lineage>
        <taxon>Bacteria</taxon>
        <taxon>Bacillati</taxon>
        <taxon>Bacillota</taxon>
        <taxon>Clostridia</taxon>
        <taxon>Lachnospirales</taxon>
        <taxon>Lachnospiraceae</taxon>
        <taxon>Faecalicatena</taxon>
    </lineage>
</organism>
<dbReference type="Proteomes" id="UP000095544">
    <property type="component" value="Unassembled WGS sequence"/>
</dbReference>
<evidence type="ECO:0000313" key="2">
    <source>
        <dbReference type="Proteomes" id="UP000095544"/>
    </source>
</evidence>
<dbReference type="AlphaFoldDB" id="A0A174EVR0"/>
<name>A0A174EVR0_9FIRM</name>
<dbReference type="STRING" id="39482.ERS852491_02137"/>
<proteinExistence type="predicted"/>
<dbReference type="OrthoDB" id="2086630at2"/>
<dbReference type="RefSeq" id="WP_025655996.1">
    <property type="nucleotide sequence ID" value="NZ_BAAACT010000204.1"/>
</dbReference>
<dbReference type="GeneID" id="93335774"/>
<reference evidence="1 2" key="1">
    <citation type="submission" date="2015-09" db="EMBL/GenBank/DDBJ databases">
        <authorList>
            <consortium name="Pathogen Informatics"/>
        </authorList>
    </citation>
    <scope>NUCLEOTIDE SEQUENCE [LARGE SCALE GENOMIC DNA]</scope>
    <source>
        <strain evidence="1 2">2789STDY5834876</strain>
    </source>
</reference>
<accession>A0A174EVR0</accession>
<dbReference type="EMBL" id="CYZU01000017">
    <property type="protein sequence ID" value="CUO41397.1"/>
    <property type="molecule type" value="Genomic_DNA"/>
</dbReference>
<evidence type="ECO:0000313" key="1">
    <source>
        <dbReference type="EMBL" id="CUO41397.1"/>
    </source>
</evidence>
<gene>
    <name evidence="1" type="ORF">ERS852491_02137</name>
</gene>
<protein>
    <submittedName>
        <fullName evidence="1">Uncharacterized protein</fullName>
    </submittedName>
</protein>